<dbReference type="Gene3D" id="1.50.10.10">
    <property type="match status" value="1"/>
</dbReference>
<dbReference type="EMBL" id="JWZT01003124">
    <property type="protein sequence ID" value="KII67666.1"/>
    <property type="molecule type" value="Genomic_DNA"/>
</dbReference>
<dbReference type="EC" id="3.2.1.-" evidence="6"/>
<accession>A0A0C2MKE3</accession>
<dbReference type="GO" id="GO:0005783">
    <property type="term" value="C:endoplasmic reticulum"/>
    <property type="evidence" value="ECO:0007669"/>
    <property type="project" value="TreeGrafter"/>
</dbReference>
<evidence type="ECO:0000313" key="8">
    <source>
        <dbReference type="Proteomes" id="UP000031668"/>
    </source>
</evidence>
<dbReference type="OMA" id="YLVGRNW"/>
<dbReference type="InterPro" id="IPR036026">
    <property type="entry name" value="Seven-hairpin_glycosidases"/>
</dbReference>
<dbReference type="SUPFAM" id="SSF48225">
    <property type="entry name" value="Seven-hairpin glycosidases"/>
    <property type="match status" value="1"/>
</dbReference>
<evidence type="ECO:0000256" key="4">
    <source>
        <dbReference type="ARBA" id="ARBA00022801"/>
    </source>
</evidence>
<name>A0A0C2MKE3_THEKT</name>
<comment type="similarity">
    <text evidence="3 6">Belongs to the glycosyl hydrolase 47 family.</text>
</comment>
<dbReference type="GO" id="GO:0004571">
    <property type="term" value="F:mannosyl-oligosaccharide 1,2-alpha-mannosidase activity"/>
    <property type="evidence" value="ECO:0007669"/>
    <property type="project" value="InterPro"/>
</dbReference>
<protein>
    <recommendedName>
        <fullName evidence="6">alpha-1,2-Mannosidase</fullName>
        <ecNumber evidence="6">3.2.1.-</ecNumber>
    </recommendedName>
</protein>
<evidence type="ECO:0000256" key="6">
    <source>
        <dbReference type="RuleBase" id="RU361193"/>
    </source>
</evidence>
<keyword evidence="5" id="KW-1015">Disulfide bond</keyword>
<reference evidence="7 8" key="1">
    <citation type="journal article" date="2014" name="Genome Biol. Evol.">
        <title>The genome of the myxosporean Thelohanellus kitauei shows adaptations to nutrient acquisition within its fish host.</title>
        <authorList>
            <person name="Yang Y."/>
            <person name="Xiong J."/>
            <person name="Zhou Z."/>
            <person name="Huo F."/>
            <person name="Miao W."/>
            <person name="Ran C."/>
            <person name="Liu Y."/>
            <person name="Zhang J."/>
            <person name="Feng J."/>
            <person name="Wang M."/>
            <person name="Wang M."/>
            <person name="Wang L."/>
            <person name="Yao B."/>
        </authorList>
    </citation>
    <scope>NUCLEOTIDE SEQUENCE [LARGE SCALE GENOMIC DNA]</scope>
    <source>
        <strain evidence="7">Wuqing</strain>
    </source>
</reference>
<dbReference type="GO" id="GO:0000139">
    <property type="term" value="C:Golgi membrane"/>
    <property type="evidence" value="ECO:0007669"/>
    <property type="project" value="TreeGrafter"/>
</dbReference>
<dbReference type="Proteomes" id="UP000031668">
    <property type="component" value="Unassembled WGS sequence"/>
</dbReference>
<gene>
    <name evidence="7" type="ORF">RF11_04542</name>
</gene>
<dbReference type="InterPro" id="IPR012341">
    <property type="entry name" value="6hp_glycosidase-like_sf"/>
</dbReference>
<dbReference type="PANTHER" id="PTHR11742">
    <property type="entry name" value="MANNOSYL-OLIGOSACCHARIDE ALPHA-1,2-MANNOSIDASE-RELATED"/>
    <property type="match status" value="1"/>
</dbReference>
<dbReference type="AlphaFoldDB" id="A0A0C2MKE3"/>
<keyword evidence="8" id="KW-1185">Reference proteome</keyword>
<comment type="caution">
    <text evidence="7">The sequence shown here is derived from an EMBL/GenBank/DDBJ whole genome shotgun (WGS) entry which is preliminary data.</text>
</comment>
<dbReference type="InterPro" id="IPR001382">
    <property type="entry name" value="Glyco_hydro_47"/>
</dbReference>
<dbReference type="Pfam" id="PF01532">
    <property type="entry name" value="Glyco_hydro_47"/>
    <property type="match status" value="1"/>
</dbReference>
<dbReference type="OrthoDB" id="8118055at2759"/>
<organism evidence="7 8">
    <name type="scientific">Thelohanellus kitauei</name>
    <name type="common">Myxosporean</name>
    <dbReference type="NCBI Taxonomy" id="669202"/>
    <lineage>
        <taxon>Eukaryota</taxon>
        <taxon>Metazoa</taxon>
        <taxon>Cnidaria</taxon>
        <taxon>Myxozoa</taxon>
        <taxon>Myxosporea</taxon>
        <taxon>Bivalvulida</taxon>
        <taxon>Platysporina</taxon>
        <taxon>Myxobolidae</taxon>
        <taxon>Thelohanellus</taxon>
    </lineage>
</organism>
<keyword evidence="4 6" id="KW-0378">Hydrolase</keyword>
<dbReference type="PANTHER" id="PTHR11742:SF6">
    <property type="entry name" value="MANNOSYL-OLIGOSACCHARIDE ALPHA-1,2-MANNOSIDASE IA-RELATED"/>
    <property type="match status" value="1"/>
</dbReference>
<dbReference type="InterPro" id="IPR050749">
    <property type="entry name" value="Glycosyl_Hydrolase_47"/>
</dbReference>
<sequence>MMKDCWDTYVKYGFGSNEVDVVKKRGIDRIPLYQSIKGLTIIDSLDTLLIMGLYPEYLVGRNWIENKLEFSSGQYINLFESNIRVFGGLLSTYYLTKDQVHFGLKFVIPR</sequence>
<comment type="cofactor">
    <cofactor evidence="1">
        <name>Ca(2+)</name>
        <dbReference type="ChEBI" id="CHEBI:29108"/>
    </cofactor>
</comment>
<evidence type="ECO:0000256" key="2">
    <source>
        <dbReference type="ARBA" id="ARBA00004922"/>
    </source>
</evidence>
<dbReference type="GO" id="GO:0005509">
    <property type="term" value="F:calcium ion binding"/>
    <property type="evidence" value="ECO:0007669"/>
    <property type="project" value="InterPro"/>
</dbReference>
<proteinExistence type="inferred from homology"/>
<dbReference type="PRINTS" id="PR00747">
    <property type="entry name" value="GLYHDRLASE47"/>
</dbReference>
<dbReference type="GO" id="GO:0005975">
    <property type="term" value="P:carbohydrate metabolic process"/>
    <property type="evidence" value="ECO:0007669"/>
    <property type="project" value="InterPro"/>
</dbReference>
<evidence type="ECO:0000256" key="3">
    <source>
        <dbReference type="ARBA" id="ARBA00007658"/>
    </source>
</evidence>
<evidence type="ECO:0000256" key="1">
    <source>
        <dbReference type="ARBA" id="ARBA00001913"/>
    </source>
</evidence>
<keyword evidence="6" id="KW-0326">Glycosidase</keyword>
<evidence type="ECO:0000256" key="5">
    <source>
        <dbReference type="ARBA" id="ARBA00023157"/>
    </source>
</evidence>
<comment type="pathway">
    <text evidence="2">Protein modification; protein glycosylation.</text>
</comment>
<evidence type="ECO:0000313" key="7">
    <source>
        <dbReference type="EMBL" id="KII67666.1"/>
    </source>
</evidence>